<dbReference type="HOGENOM" id="CLU_3112577_0_0_1"/>
<keyword evidence="2" id="KW-1185">Reference proteome</keyword>
<protein>
    <submittedName>
        <fullName evidence="1">Uncharacterized protein</fullName>
    </submittedName>
</protein>
<organism evidence="1">
    <name type="scientific">Oryza brachyantha</name>
    <name type="common">malo sina</name>
    <dbReference type="NCBI Taxonomy" id="4533"/>
    <lineage>
        <taxon>Eukaryota</taxon>
        <taxon>Viridiplantae</taxon>
        <taxon>Streptophyta</taxon>
        <taxon>Embryophyta</taxon>
        <taxon>Tracheophyta</taxon>
        <taxon>Spermatophyta</taxon>
        <taxon>Magnoliopsida</taxon>
        <taxon>Liliopsida</taxon>
        <taxon>Poales</taxon>
        <taxon>Poaceae</taxon>
        <taxon>BOP clade</taxon>
        <taxon>Oryzoideae</taxon>
        <taxon>Oryzeae</taxon>
        <taxon>Oryzinae</taxon>
        <taxon>Oryza</taxon>
    </lineage>
</organism>
<reference evidence="1" key="2">
    <citation type="submission" date="2013-04" db="UniProtKB">
        <authorList>
            <consortium name="EnsemblPlants"/>
        </authorList>
    </citation>
    <scope>IDENTIFICATION</scope>
</reference>
<dbReference type="EnsemblPlants" id="OB01G25730.1">
    <property type="protein sequence ID" value="OB01G25730.1"/>
    <property type="gene ID" value="OB01G25730"/>
</dbReference>
<dbReference type="Gramene" id="OB01G25730.1">
    <property type="protein sequence ID" value="OB01G25730.1"/>
    <property type="gene ID" value="OB01G25730"/>
</dbReference>
<proteinExistence type="predicted"/>
<sequence length="51" mass="5856">SSPSHHALIVIAERAWRRGESSAWTSERKSGQKEDGYMIWINYILNVCALH</sequence>
<evidence type="ECO:0000313" key="2">
    <source>
        <dbReference type="Proteomes" id="UP000006038"/>
    </source>
</evidence>
<accession>J3L017</accession>
<name>J3L017_ORYBR</name>
<dbReference type="Proteomes" id="UP000006038">
    <property type="component" value="Chromosome 1"/>
</dbReference>
<reference evidence="1" key="1">
    <citation type="journal article" date="2013" name="Nat. Commun.">
        <title>Whole-genome sequencing of Oryza brachyantha reveals mechanisms underlying Oryza genome evolution.</title>
        <authorList>
            <person name="Chen J."/>
            <person name="Huang Q."/>
            <person name="Gao D."/>
            <person name="Wang J."/>
            <person name="Lang Y."/>
            <person name="Liu T."/>
            <person name="Li B."/>
            <person name="Bai Z."/>
            <person name="Luis Goicoechea J."/>
            <person name="Liang C."/>
            <person name="Chen C."/>
            <person name="Zhang W."/>
            <person name="Sun S."/>
            <person name="Liao Y."/>
            <person name="Zhang X."/>
            <person name="Yang L."/>
            <person name="Song C."/>
            <person name="Wang M."/>
            <person name="Shi J."/>
            <person name="Liu G."/>
            <person name="Liu J."/>
            <person name="Zhou H."/>
            <person name="Zhou W."/>
            <person name="Yu Q."/>
            <person name="An N."/>
            <person name="Chen Y."/>
            <person name="Cai Q."/>
            <person name="Wang B."/>
            <person name="Liu B."/>
            <person name="Min J."/>
            <person name="Huang Y."/>
            <person name="Wu H."/>
            <person name="Li Z."/>
            <person name="Zhang Y."/>
            <person name="Yin Y."/>
            <person name="Song W."/>
            <person name="Jiang J."/>
            <person name="Jackson S.A."/>
            <person name="Wing R.A."/>
            <person name="Wang J."/>
            <person name="Chen M."/>
        </authorList>
    </citation>
    <scope>NUCLEOTIDE SEQUENCE [LARGE SCALE GENOMIC DNA]</scope>
    <source>
        <strain evidence="1">cv. IRGC 101232</strain>
    </source>
</reference>
<evidence type="ECO:0000313" key="1">
    <source>
        <dbReference type="EnsemblPlants" id="OB01G25730.1"/>
    </source>
</evidence>
<dbReference type="AlphaFoldDB" id="J3L017"/>